<feature type="transmembrane region" description="Helical" evidence="1">
    <location>
        <begin position="20"/>
        <end position="36"/>
    </location>
</feature>
<keyword evidence="3" id="KW-1185">Reference proteome</keyword>
<organism evidence="2 3">
    <name type="scientific">Pycnococcus provasolii</name>
    <dbReference type="NCBI Taxonomy" id="41880"/>
    <lineage>
        <taxon>Eukaryota</taxon>
        <taxon>Viridiplantae</taxon>
        <taxon>Chlorophyta</taxon>
        <taxon>Pseudoscourfieldiophyceae</taxon>
        <taxon>Pseudoscourfieldiales</taxon>
        <taxon>Pycnococcaceae</taxon>
        <taxon>Pycnococcus</taxon>
    </lineage>
</organism>
<comment type="caution">
    <text evidence="2">The sequence shown here is derived from an EMBL/GenBank/DDBJ whole genome shotgun (WGS) entry which is preliminary data.</text>
</comment>
<dbReference type="EMBL" id="BNJQ01000039">
    <property type="protein sequence ID" value="GHP12168.1"/>
    <property type="molecule type" value="Genomic_DNA"/>
</dbReference>
<evidence type="ECO:0000313" key="3">
    <source>
        <dbReference type="Proteomes" id="UP000660262"/>
    </source>
</evidence>
<keyword evidence="1" id="KW-1133">Transmembrane helix</keyword>
<keyword evidence="1" id="KW-0472">Membrane</keyword>
<protein>
    <submittedName>
        <fullName evidence="2">Uncharacterized protein</fullName>
    </submittedName>
</protein>
<dbReference type="Proteomes" id="UP000660262">
    <property type="component" value="Unassembled WGS sequence"/>
</dbReference>
<accession>A0A830HYT1</accession>
<dbReference type="AlphaFoldDB" id="A0A830HYT1"/>
<reference evidence="2" key="1">
    <citation type="submission" date="2020-10" db="EMBL/GenBank/DDBJ databases">
        <title>Unveiling of a novel bifunctional photoreceptor, Dualchrome1, isolated from a cosmopolitan green alga.</title>
        <authorList>
            <person name="Suzuki S."/>
            <person name="Kawachi M."/>
        </authorList>
    </citation>
    <scope>NUCLEOTIDE SEQUENCE</scope>
    <source>
        <strain evidence="2">NIES 2893</strain>
    </source>
</reference>
<sequence length="143" mass="16095">MLMMLSASADINLKPEDTQGIISCIVAILGISYVVIDGKRQIAEIKEELETKYGFDTKGIDRIGSLKFLKKEFEKGDGSEKVAVEMVNCARTEQAMAFGTTLDIVTWREYWGERGVAFNTIADMDKVKQYVKNLKDKQDAMKK</sequence>
<evidence type="ECO:0000313" key="2">
    <source>
        <dbReference type="EMBL" id="GHP12168.1"/>
    </source>
</evidence>
<proteinExistence type="predicted"/>
<keyword evidence="1" id="KW-0812">Transmembrane</keyword>
<gene>
    <name evidence="2" type="ORF">PPROV_001089600</name>
</gene>
<evidence type="ECO:0000256" key="1">
    <source>
        <dbReference type="SAM" id="Phobius"/>
    </source>
</evidence>
<name>A0A830HYT1_9CHLO</name>